<dbReference type="Gene3D" id="2.60.40.10">
    <property type="entry name" value="Immunoglobulins"/>
    <property type="match status" value="1"/>
</dbReference>
<dbReference type="CDD" id="cd00082">
    <property type="entry name" value="HisKA"/>
    <property type="match status" value="1"/>
</dbReference>
<dbReference type="GO" id="GO:0005886">
    <property type="term" value="C:plasma membrane"/>
    <property type="evidence" value="ECO:0007669"/>
    <property type="project" value="UniProtKB-ARBA"/>
</dbReference>
<comment type="catalytic activity">
    <reaction evidence="1">
        <text>ATP + protein L-histidine = ADP + protein N-phospho-L-histidine.</text>
        <dbReference type="EC" id="2.7.13.3"/>
    </reaction>
</comment>
<dbReference type="SUPFAM" id="SSF46689">
    <property type="entry name" value="Homeodomain-like"/>
    <property type="match status" value="1"/>
</dbReference>
<keyword evidence="7" id="KW-0238">DNA-binding</keyword>
<dbReference type="InterPro" id="IPR003661">
    <property type="entry name" value="HisK_dim/P_dom"/>
</dbReference>
<dbReference type="SMART" id="SM00387">
    <property type="entry name" value="HATPase_c"/>
    <property type="match status" value="1"/>
</dbReference>
<keyword evidence="3 9" id="KW-0597">Phosphoprotein</keyword>
<feature type="domain" description="HTH araC/xylS-type" evidence="10">
    <location>
        <begin position="1243"/>
        <end position="1341"/>
    </location>
</feature>
<dbReference type="PROSITE" id="PS50110">
    <property type="entry name" value="RESPONSE_REGULATORY"/>
    <property type="match status" value="1"/>
</dbReference>
<dbReference type="SMART" id="SM00388">
    <property type="entry name" value="HisKA"/>
    <property type="match status" value="1"/>
</dbReference>
<evidence type="ECO:0000256" key="3">
    <source>
        <dbReference type="ARBA" id="ARBA00022553"/>
    </source>
</evidence>
<evidence type="ECO:0000259" key="10">
    <source>
        <dbReference type="PROSITE" id="PS01124"/>
    </source>
</evidence>
<dbReference type="PRINTS" id="PR00344">
    <property type="entry name" value="BCTRLSENSOR"/>
</dbReference>
<dbReference type="CDD" id="cd00075">
    <property type="entry name" value="HATPase"/>
    <property type="match status" value="1"/>
</dbReference>
<dbReference type="InterPro" id="IPR018062">
    <property type="entry name" value="HTH_AraC-typ_CS"/>
</dbReference>
<keyword evidence="6" id="KW-0805">Transcription regulation</keyword>
<evidence type="ECO:0000259" key="11">
    <source>
        <dbReference type="PROSITE" id="PS50109"/>
    </source>
</evidence>
<feature type="domain" description="Response regulatory" evidence="12">
    <location>
        <begin position="1076"/>
        <end position="1191"/>
    </location>
</feature>
<dbReference type="InterPro" id="IPR011047">
    <property type="entry name" value="Quinoprotein_ADH-like_sf"/>
</dbReference>
<dbReference type="InterPro" id="IPR011006">
    <property type="entry name" value="CheY-like_superfamily"/>
</dbReference>
<dbReference type="SUPFAM" id="SSF52172">
    <property type="entry name" value="CheY-like"/>
    <property type="match status" value="1"/>
</dbReference>
<dbReference type="Gene3D" id="1.10.10.60">
    <property type="entry name" value="Homeodomain-like"/>
    <property type="match status" value="1"/>
</dbReference>
<evidence type="ECO:0000256" key="7">
    <source>
        <dbReference type="ARBA" id="ARBA00023125"/>
    </source>
</evidence>
<dbReference type="GO" id="GO:0000155">
    <property type="term" value="F:phosphorelay sensor kinase activity"/>
    <property type="evidence" value="ECO:0007669"/>
    <property type="project" value="InterPro"/>
</dbReference>
<name>A0AA51RWY2_9GAMM</name>
<dbReference type="InterPro" id="IPR013783">
    <property type="entry name" value="Ig-like_fold"/>
</dbReference>
<evidence type="ECO:0000256" key="9">
    <source>
        <dbReference type="PROSITE-ProRule" id="PRU00169"/>
    </source>
</evidence>
<evidence type="ECO:0000256" key="5">
    <source>
        <dbReference type="ARBA" id="ARBA00022777"/>
    </source>
</evidence>
<keyword evidence="8" id="KW-0804">Transcription</keyword>
<keyword evidence="14" id="KW-1185">Reference proteome</keyword>
<dbReference type="SUPFAM" id="SSF55874">
    <property type="entry name" value="ATPase domain of HSP90 chaperone/DNA topoisomerase II/histidine kinase"/>
    <property type="match status" value="1"/>
</dbReference>
<dbReference type="SUPFAM" id="SSF47384">
    <property type="entry name" value="Homodimeric domain of signal transducing histidine kinase"/>
    <property type="match status" value="1"/>
</dbReference>
<dbReference type="InterPro" id="IPR004358">
    <property type="entry name" value="Sig_transdc_His_kin-like_C"/>
</dbReference>
<evidence type="ECO:0000256" key="6">
    <source>
        <dbReference type="ARBA" id="ARBA00023015"/>
    </source>
</evidence>
<organism evidence="13 14">
    <name type="scientific">Pleionea litopenaei</name>
    <dbReference type="NCBI Taxonomy" id="3070815"/>
    <lineage>
        <taxon>Bacteria</taxon>
        <taxon>Pseudomonadati</taxon>
        <taxon>Pseudomonadota</taxon>
        <taxon>Gammaproteobacteria</taxon>
        <taxon>Oceanospirillales</taxon>
        <taxon>Pleioneaceae</taxon>
        <taxon>Pleionea</taxon>
    </lineage>
</organism>
<dbReference type="EMBL" id="CP133548">
    <property type="protein sequence ID" value="WMS89117.1"/>
    <property type="molecule type" value="Genomic_DNA"/>
</dbReference>
<dbReference type="Gene3D" id="1.10.287.130">
    <property type="match status" value="1"/>
</dbReference>
<dbReference type="InterPro" id="IPR018060">
    <property type="entry name" value="HTH_AraC"/>
</dbReference>
<accession>A0AA51RWY2</accession>
<dbReference type="InterPro" id="IPR009057">
    <property type="entry name" value="Homeodomain-like_sf"/>
</dbReference>
<dbReference type="InterPro" id="IPR001789">
    <property type="entry name" value="Sig_transdc_resp-reg_receiver"/>
</dbReference>
<dbReference type="Pfam" id="PF00072">
    <property type="entry name" value="Response_reg"/>
    <property type="match status" value="1"/>
</dbReference>
<evidence type="ECO:0000256" key="4">
    <source>
        <dbReference type="ARBA" id="ARBA00022679"/>
    </source>
</evidence>
<reference evidence="13 14" key="1">
    <citation type="submission" date="2023-08" db="EMBL/GenBank/DDBJ databases">
        <title>Pleionea litopenaei sp. nov., isolated from stomach of juvenile Litopenaeus vannamei.</title>
        <authorList>
            <person name="Rho A.M."/>
            <person name="Hwang C.Y."/>
        </authorList>
    </citation>
    <scope>NUCLEOTIDE SEQUENCE [LARGE SCALE GENOMIC DNA]</scope>
    <source>
        <strain evidence="13 14">HL-JVS1</strain>
    </source>
</reference>
<evidence type="ECO:0000313" key="14">
    <source>
        <dbReference type="Proteomes" id="UP001239782"/>
    </source>
</evidence>
<evidence type="ECO:0000256" key="1">
    <source>
        <dbReference type="ARBA" id="ARBA00000085"/>
    </source>
</evidence>
<dbReference type="KEGG" id="plei:Q9312_09460"/>
<dbReference type="Proteomes" id="UP001239782">
    <property type="component" value="Chromosome"/>
</dbReference>
<evidence type="ECO:0000313" key="13">
    <source>
        <dbReference type="EMBL" id="WMS89117.1"/>
    </source>
</evidence>
<dbReference type="PROSITE" id="PS01124">
    <property type="entry name" value="HTH_ARAC_FAMILY_2"/>
    <property type="match status" value="1"/>
</dbReference>
<dbReference type="FunFam" id="3.30.565.10:FF:000006">
    <property type="entry name" value="Sensor histidine kinase WalK"/>
    <property type="match status" value="1"/>
</dbReference>
<dbReference type="InterPro" id="IPR036097">
    <property type="entry name" value="HisK_dim/P_sf"/>
</dbReference>
<dbReference type="GO" id="GO:0043565">
    <property type="term" value="F:sequence-specific DNA binding"/>
    <property type="evidence" value="ECO:0007669"/>
    <property type="project" value="InterPro"/>
</dbReference>
<keyword evidence="5" id="KW-0418">Kinase</keyword>
<dbReference type="Pfam" id="PF12833">
    <property type="entry name" value="HTH_18"/>
    <property type="match status" value="1"/>
</dbReference>
<keyword evidence="4" id="KW-0808">Transferase</keyword>
<dbReference type="SUPFAM" id="SSF50998">
    <property type="entry name" value="Quinoprotein alcohol dehydrogenase-like"/>
    <property type="match status" value="1"/>
</dbReference>
<proteinExistence type="predicted"/>
<dbReference type="Gene3D" id="2.130.10.10">
    <property type="entry name" value="YVTN repeat-like/Quinoprotein amine dehydrogenase"/>
    <property type="match status" value="3"/>
</dbReference>
<protein>
    <recommendedName>
        <fullName evidence="2">histidine kinase</fullName>
        <ecNumber evidence="2">2.7.13.3</ecNumber>
    </recommendedName>
</protein>
<feature type="modified residue" description="4-aspartylphosphate" evidence="9">
    <location>
        <position position="1124"/>
    </location>
</feature>
<dbReference type="InterPro" id="IPR036890">
    <property type="entry name" value="HATPase_C_sf"/>
</dbReference>
<dbReference type="EC" id="2.7.13.3" evidence="2"/>
<dbReference type="InterPro" id="IPR005467">
    <property type="entry name" value="His_kinase_dom"/>
</dbReference>
<dbReference type="PANTHER" id="PTHR43547">
    <property type="entry name" value="TWO-COMPONENT HISTIDINE KINASE"/>
    <property type="match status" value="1"/>
</dbReference>
<dbReference type="PROSITE" id="PS50109">
    <property type="entry name" value="HIS_KIN"/>
    <property type="match status" value="1"/>
</dbReference>
<dbReference type="InterPro" id="IPR015943">
    <property type="entry name" value="WD40/YVTN_repeat-like_dom_sf"/>
</dbReference>
<sequence length="1341" mass="152290">MLHRIKYLAFSLVLFCCNGYGEISKRINQSFTHGPEFTTSAVSDDVGALWLGANSGLYYYDGVQLKPLNSLNNNLTDLRITDLTINQHQLLVSTQAGINLVNLPDQTSQAYTDKVNSNALGNYFIGSHFNRDLWWVTNRLGETRVFTQQLSLTKTIAPPKGFTGYAYRVLSCHSDQLFIATSEGLLKINKTSQSHVAERVEQFGKEVIVDIQCEQESLWVATNEKIYLLGVDKAKLSISDIGDADDRFVTFAIDQSNLYAGTFQGKIIEAQNLNPSEKLKLKTWNDPPPKIERIEIADEFTLRIHTQGDGMLLVQRQQAIFKHLSYESDSLSCVKTRGIYATKQKDKQVFISAFNDGVFKIDVASGVCSLLTTERYRKSFQNVYSLALGDGDNVFVGSAGVGLYQWNGKKLTLVNSNKLEDYAFNNINNIYLEGEKLYLASMLGLIEFYPKSRAFNVFRDSSTNSALINRIQTITPLDDFFILGTDFGLVKFDRRNGSFQSFSELGDVGTVYAFAELENRNYLFSIIGKGTYIATINKRYELENIKKISSISSYSFVKDNQGRIWAGTEKGIYLWADHSFFKIGEDFGLEDVSYEVGASISQSGELIVFSGADGLYWFYPENLDISKEINNPTVSGLSFHEELNRYDYIGSYQGVQLDELKSIQLNHSHSLLKINLSSYEYVFSNTFKMRYRIPGVIDEWVEVETGEPIVLNRLPIGHYQLQMNASSLSGRWLNDFNQVSIEVLPPWYLSNIAKISYLLSAIIIVLVFYYFKTRRLQMRANQLAKAVDLRTRELAEEKQNVEHLLQTKNREFANVSHEFRTPLTLVLGPVTRLLEQEPDNEKKNKLTLVKKNTFRLMRMVDQLIYLEKLRVNKAMKRKPVPVSQLYKFITDSFEDLCLLRNIKFRVEFENDIWCLSTKESVEKVILNLLSNALKYTPEYGEIRTVLCRKGESFEFLVEDTGLGIPSEQQSLIFERFERVNDENSESITGAGIGLSLVKELLDQHNATIELSSQLGEGSTFTVTWPRIEAPIEGAISEILSSEAVELELESLKGQSSQVAANLNDFSVDENDDNRALILVIEDNADMREYIKETVNTNYRCITAKNGAEGIELACEHIPDLIISDVMMPKQDGFAVSESLKNNEKTSHIPIILLTARGDKESRVTGWQKNVDEYLTKPFDEDELLLRIDNLLSIREILRHRFAQQTVQVGLSSEGVESLEQNVDVQGTDDNVFEISSIDQRFLSKLDETIDEHYSDNKFNAAKLALTLGYSERQLQRKLKSLIDYSPNEYLRHFRLNKAHSRLEQGDLIKVVAFECGFSTVPHFSSCFKAKFGKTPKQVQGN</sequence>
<evidence type="ECO:0000256" key="8">
    <source>
        <dbReference type="ARBA" id="ARBA00023163"/>
    </source>
</evidence>
<dbReference type="Pfam" id="PF02518">
    <property type="entry name" value="HATPase_c"/>
    <property type="match status" value="1"/>
</dbReference>
<dbReference type="Gene3D" id="3.30.565.10">
    <property type="entry name" value="Histidine kinase-like ATPase, C-terminal domain"/>
    <property type="match status" value="1"/>
</dbReference>
<evidence type="ECO:0000259" key="12">
    <source>
        <dbReference type="PROSITE" id="PS50110"/>
    </source>
</evidence>
<dbReference type="Pfam" id="PF00512">
    <property type="entry name" value="HisKA"/>
    <property type="match status" value="1"/>
</dbReference>
<dbReference type="Gene3D" id="3.40.50.2300">
    <property type="match status" value="1"/>
</dbReference>
<dbReference type="SMART" id="SM00448">
    <property type="entry name" value="REC"/>
    <property type="match status" value="1"/>
</dbReference>
<dbReference type="GO" id="GO:0003700">
    <property type="term" value="F:DNA-binding transcription factor activity"/>
    <property type="evidence" value="ECO:0007669"/>
    <property type="project" value="InterPro"/>
</dbReference>
<dbReference type="PROSITE" id="PS00041">
    <property type="entry name" value="HTH_ARAC_FAMILY_1"/>
    <property type="match status" value="1"/>
</dbReference>
<dbReference type="PANTHER" id="PTHR43547:SF2">
    <property type="entry name" value="HYBRID SIGNAL TRANSDUCTION HISTIDINE KINASE C"/>
    <property type="match status" value="1"/>
</dbReference>
<gene>
    <name evidence="13" type="ORF">Q9312_09460</name>
</gene>
<dbReference type="RefSeq" id="WP_309204364.1">
    <property type="nucleotide sequence ID" value="NZ_CP133548.1"/>
</dbReference>
<feature type="domain" description="Histidine kinase" evidence="11">
    <location>
        <begin position="814"/>
        <end position="1028"/>
    </location>
</feature>
<dbReference type="InterPro" id="IPR003594">
    <property type="entry name" value="HATPase_dom"/>
</dbReference>
<evidence type="ECO:0000256" key="2">
    <source>
        <dbReference type="ARBA" id="ARBA00012438"/>
    </source>
</evidence>
<dbReference type="SMART" id="SM00342">
    <property type="entry name" value="HTH_ARAC"/>
    <property type="match status" value="1"/>
</dbReference>